<name>A0A8T0P543_PANVG</name>
<proteinExistence type="predicted"/>
<gene>
    <name evidence="1" type="ORF">PVAP13_9KG624100</name>
</gene>
<sequence>MLLPPLLRVGPSAPCLGFALRPRQRPRLPPGRQVGLLRTGARSLRRTSTPPVRDHTHTQSICTEGGPQVPRINGTAAAHLAAVASGVWPVTKYTARQLQITGDEHIQQSSMSTSKATISCRRKYWANAILAFQLASLWKMFFCLKSI</sequence>
<dbReference type="Proteomes" id="UP000823388">
    <property type="component" value="Chromosome 9K"/>
</dbReference>
<protein>
    <submittedName>
        <fullName evidence="1">Uncharacterized protein</fullName>
    </submittedName>
</protein>
<keyword evidence="2" id="KW-1185">Reference proteome</keyword>
<organism evidence="1 2">
    <name type="scientific">Panicum virgatum</name>
    <name type="common">Blackwell switchgrass</name>
    <dbReference type="NCBI Taxonomy" id="38727"/>
    <lineage>
        <taxon>Eukaryota</taxon>
        <taxon>Viridiplantae</taxon>
        <taxon>Streptophyta</taxon>
        <taxon>Embryophyta</taxon>
        <taxon>Tracheophyta</taxon>
        <taxon>Spermatophyta</taxon>
        <taxon>Magnoliopsida</taxon>
        <taxon>Liliopsida</taxon>
        <taxon>Poales</taxon>
        <taxon>Poaceae</taxon>
        <taxon>PACMAD clade</taxon>
        <taxon>Panicoideae</taxon>
        <taxon>Panicodae</taxon>
        <taxon>Paniceae</taxon>
        <taxon>Panicinae</taxon>
        <taxon>Panicum</taxon>
        <taxon>Panicum sect. Hiantes</taxon>
    </lineage>
</organism>
<dbReference type="AlphaFoldDB" id="A0A8T0P543"/>
<evidence type="ECO:0000313" key="2">
    <source>
        <dbReference type="Proteomes" id="UP000823388"/>
    </source>
</evidence>
<dbReference type="EMBL" id="CM029053">
    <property type="protein sequence ID" value="KAG2553834.1"/>
    <property type="molecule type" value="Genomic_DNA"/>
</dbReference>
<reference evidence="1" key="1">
    <citation type="submission" date="2020-05" db="EMBL/GenBank/DDBJ databases">
        <title>WGS assembly of Panicum virgatum.</title>
        <authorList>
            <person name="Lovell J.T."/>
            <person name="Jenkins J."/>
            <person name="Shu S."/>
            <person name="Juenger T.E."/>
            <person name="Schmutz J."/>
        </authorList>
    </citation>
    <scope>NUCLEOTIDE SEQUENCE</scope>
    <source>
        <strain evidence="1">AP13</strain>
    </source>
</reference>
<comment type="caution">
    <text evidence="1">The sequence shown here is derived from an EMBL/GenBank/DDBJ whole genome shotgun (WGS) entry which is preliminary data.</text>
</comment>
<accession>A0A8T0P543</accession>
<evidence type="ECO:0000313" key="1">
    <source>
        <dbReference type="EMBL" id="KAG2553834.1"/>
    </source>
</evidence>